<gene>
    <name evidence="2" type="primary">109583712</name>
</gene>
<evidence type="ECO:0000313" key="2">
    <source>
        <dbReference type="EnsemblMetazoa" id="Aqu2.1.26217_001"/>
    </source>
</evidence>
<reference evidence="2" key="2">
    <citation type="submission" date="2017-05" db="UniProtKB">
        <authorList>
            <consortium name="EnsemblMetazoa"/>
        </authorList>
    </citation>
    <scope>IDENTIFICATION</scope>
</reference>
<keyword evidence="1" id="KW-0732">Signal</keyword>
<dbReference type="KEGG" id="aqu:109583712"/>
<evidence type="ECO:0000313" key="3">
    <source>
        <dbReference type="Proteomes" id="UP000007879"/>
    </source>
</evidence>
<evidence type="ECO:0000256" key="1">
    <source>
        <dbReference type="SAM" id="SignalP"/>
    </source>
</evidence>
<proteinExistence type="predicted"/>
<feature type="chain" id="PRO_5013321915" description="SRCR domain-containing protein" evidence="1">
    <location>
        <begin position="23"/>
        <end position="217"/>
    </location>
</feature>
<organism evidence="2">
    <name type="scientific">Amphimedon queenslandica</name>
    <name type="common">Sponge</name>
    <dbReference type="NCBI Taxonomy" id="400682"/>
    <lineage>
        <taxon>Eukaryota</taxon>
        <taxon>Metazoa</taxon>
        <taxon>Porifera</taxon>
        <taxon>Demospongiae</taxon>
        <taxon>Heteroscleromorpha</taxon>
        <taxon>Haplosclerida</taxon>
        <taxon>Niphatidae</taxon>
        <taxon>Amphimedon</taxon>
    </lineage>
</organism>
<name>A0A1X7UEM1_AMPQE</name>
<dbReference type="EnsemblMetazoa" id="XM_019999146.1">
    <property type="protein sequence ID" value="XP_019854705.1"/>
    <property type="gene ID" value="LOC109583712"/>
</dbReference>
<protein>
    <recommendedName>
        <fullName evidence="4">SRCR domain-containing protein</fullName>
    </recommendedName>
</protein>
<sequence>MRRIMPSIILLILTLIVSYIHSASIEKAPGYEYCDLKPALRLITYFKNGIDYTRVYQISMCINSTYGDVCADGINDYVALLFCQSETLYFNAASVTNFYDNRTISSYKSAYANFSCPLGAGTISSCYDNVTTVKDCSRGFGGFLVVECSHIISPKSLKRIKMPHKSTINANSRSSKSNKDLYNNNGDEHYYAIEIAKDQKSASKFAINKAGLAKKHR</sequence>
<dbReference type="EnsemblMetazoa" id="XM_019999145.1">
    <property type="protein sequence ID" value="XP_019854704.1"/>
    <property type="gene ID" value="LOC109583712"/>
</dbReference>
<keyword evidence="3" id="KW-1185">Reference proteome</keyword>
<accession>A0A1X7UEM1</accession>
<feature type="signal peptide" evidence="1">
    <location>
        <begin position="1"/>
        <end position="22"/>
    </location>
</feature>
<reference evidence="3" key="1">
    <citation type="journal article" date="2010" name="Nature">
        <title>The Amphimedon queenslandica genome and the evolution of animal complexity.</title>
        <authorList>
            <person name="Srivastava M."/>
            <person name="Simakov O."/>
            <person name="Chapman J."/>
            <person name="Fahey B."/>
            <person name="Gauthier M.E."/>
            <person name="Mitros T."/>
            <person name="Richards G.S."/>
            <person name="Conaco C."/>
            <person name="Dacre M."/>
            <person name="Hellsten U."/>
            <person name="Larroux C."/>
            <person name="Putnam N.H."/>
            <person name="Stanke M."/>
            <person name="Adamska M."/>
            <person name="Darling A."/>
            <person name="Degnan S.M."/>
            <person name="Oakley T.H."/>
            <person name="Plachetzki D.C."/>
            <person name="Zhai Y."/>
            <person name="Adamski M."/>
            <person name="Calcino A."/>
            <person name="Cummins S.F."/>
            <person name="Goodstein D.M."/>
            <person name="Harris C."/>
            <person name="Jackson D.J."/>
            <person name="Leys S.P."/>
            <person name="Shu S."/>
            <person name="Woodcroft B.J."/>
            <person name="Vervoort M."/>
            <person name="Kosik K.S."/>
            <person name="Manning G."/>
            <person name="Degnan B.M."/>
            <person name="Rokhsar D.S."/>
        </authorList>
    </citation>
    <scope>NUCLEOTIDE SEQUENCE [LARGE SCALE GENOMIC DNA]</scope>
</reference>
<evidence type="ECO:0008006" key="4">
    <source>
        <dbReference type="Google" id="ProtNLM"/>
    </source>
</evidence>
<dbReference type="EnsemblMetazoa" id="Aqu2.1.26217_001">
    <property type="protein sequence ID" value="Aqu2.1.26217_001"/>
    <property type="gene ID" value="Aqu2.1.26217"/>
</dbReference>
<dbReference type="InParanoid" id="A0A1X7UEM1"/>
<dbReference type="AlphaFoldDB" id="A0A1X7UEM1"/>
<dbReference type="Proteomes" id="UP000007879">
    <property type="component" value="Unassembled WGS sequence"/>
</dbReference>